<evidence type="ECO:0000313" key="3">
    <source>
        <dbReference type="Proteomes" id="UP000029736"/>
    </source>
</evidence>
<dbReference type="AlphaFoldDB" id="A0A098SCH4"/>
<reference evidence="2 3" key="1">
    <citation type="journal article" date="2014" name="Int. J. Syst. Evol. Microbiol.">
        <title>Phaeodactylibacter xiamenensis gen. nov., sp. nov., a member of the family Saprospiraceae isolated from the marine alga Phaeodactylum tricornutum.</title>
        <authorList>
            <person name="Chen Z.Jr."/>
            <person name="Lei X."/>
            <person name="Lai Q."/>
            <person name="Li Y."/>
            <person name="Zhang B."/>
            <person name="Zhang J."/>
            <person name="Zhang H."/>
            <person name="Yang L."/>
            <person name="Zheng W."/>
            <person name="Tian Y."/>
            <person name="Yu Z."/>
            <person name="Xu H.Jr."/>
            <person name="Zheng T."/>
        </authorList>
    </citation>
    <scope>NUCLEOTIDE SEQUENCE [LARGE SCALE GENOMIC DNA]</scope>
    <source>
        <strain evidence="2 3">KD52</strain>
    </source>
</reference>
<sequence length="356" mass="40257">MLDQPSPIREGEALDQEALQTYLRQHWDGFRKIEGIQQFPGGYSNLTYLLKTNAGEAVLRRPPFGANIRSAHDMGREYRVLSKLRPVLKTIPQPIVYCEDEAIIGAPFYLMERVEGIILRGNLAKQLQWAPKQMRQVSESAVDTLAALHQIDIEATGLIELGKPEGYVGRQVEGWIKRYYKAETDKVPAMDELAQWMQKNKPAEGPAGLIHNDFKYDNLVLGPDPPHNIRAILDWEMATVGDPLMDLGTTLAYWTEPKEARLMPLAAANLTWLPGNLNRQEVLHRYAQQREITITNPVFYYVFGAFKIGVIVQQIYARYQRGHTQDPRFANLLQAVQYFGQRGAAALGKGKISGLD</sequence>
<dbReference type="STRING" id="1524460.IX84_08840"/>
<keyword evidence="3" id="KW-1185">Reference proteome</keyword>
<comment type="caution">
    <text evidence="2">The sequence shown here is derived from an EMBL/GenBank/DDBJ whole genome shotgun (WGS) entry which is preliminary data.</text>
</comment>
<protein>
    <submittedName>
        <fullName evidence="2">Aminoglycoside phosphotransferase</fullName>
    </submittedName>
</protein>
<evidence type="ECO:0000313" key="2">
    <source>
        <dbReference type="EMBL" id="KGE88747.1"/>
    </source>
</evidence>
<dbReference type="InterPro" id="IPR041726">
    <property type="entry name" value="ACAD10_11_N"/>
</dbReference>
<dbReference type="InterPro" id="IPR052898">
    <property type="entry name" value="ACAD10-like"/>
</dbReference>
<name>A0A098SCH4_9BACT</name>
<dbReference type="CDD" id="cd05154">
    <property type="entry name" value="ACAD10_11_N-like"/>
    <property type="match status" value="1"/>
</dbReference>
<evidence type="ECO:0000259" key="1">
    <source>
        <dbReference type="Pfam" id="PF01636"/>
    </source>
</evidence>
<dbReference type="InterPro" id="IPR002575">
    <property type="entry name" value="Aminoglycoside_PTrfase"/>
</dbReference>
<dbReference type="PANTHER" id="PTHR47829:SF1">
    <property type="entry name" value="HAD FAMILY PHOSPHATASE"/>
    <property type="match status" value="1"/>
</dbReference>
<dbReference type="Proteomes" id="UP000029736">
    <property type="component" value="Unassembled WGS sequence"/>
</dbReference>
<dbReference type="Gene3D" id="3.90.1200.10">
    <property type="match status" value="1"/>
</dbReference>
<dbReference type="GO" id="GO:0016740">
    <property type="term" value="F:transferase activity"/>
    <property type="evidence" value="ECO:0007669"/>
    <property type="project" value="UniProtKB-KW"/>
</dbReference>
<accession>A0A098SCH4</accession>
<dbReference type="PANTHER" id="PTHR47829">
    <property type="entry name" value="HYDROLASE, PUTATIVE (AFU_ORTHOLOGUE AFUA_1G12880)-RELATED"/>
    <property type="match status" value="1"/>
</dbReference>
<dbReference type="Gene3D" id="3.30.200.20">
    <property type="entry name" value="Phosphorylase Kinase, domain 1"/>
    <property type="match status" value="1"/>
</dbReference>
<feature type="domain" description="Aminoglycoside phosphotransferase" evidence="1">
    <location>
        <begin position="36"/>
        <end position="262"/>
    </location>
</feature>
<keyword evidence="2" id="KW-0808">Transferase</keyword>
<dbReference type="EMBL" id="JPOS01000018">
    <property type="protein sequence ID" value="KGE88747.1"/>
    <property type="molecule type" value="Genomic_DNA"/>
</dbReference>
<dbReference type="SUPFAM" id="SSF56112">
    <property type="entry name" value="Protein kinase-like (PK-like)"/>
    <property type="match status" value="1"/>
</dbReference>
<gene>
    <name evidence="2" type="ORF">IX84_08840</name>
</gene>
<dbReference type="InterPro" id="IPR011009">
    <property type="entry name" value="Kinase-like_dom_sf"/>
</dbReference>
<proteinExistence type="predicted"/>
<organism evidence="2 3">
    <name type="scientific">Phaeodactylibacter xiamenensis</name>
    <dbReference type="NCBI Taxonomy" id="1524460"/>
    <lineage>
        <taxon>Bacteria</taxon>
        <taxon>Pseudomonadati</taxon>
        <taxon>Bacteroidota</taxon>
        <taxon>Saprospiria</taxon>
        <taxon>Saprospirales</taxon>
        <taxon>Haliscomenobacteraceae</taxon>
        <taxon>Phaeodactylibacter</taxon>
    </lineage>
</organism>
<dbReference type="Pfam" id="PF01636">
    <property type="entry name" value="APH"/>
    <property type="match status" value="1"/>
</dbReference>
<dbReference type="OrthoDB" id="3806873at2"/>